<dbReference type="GO" id="GO:0005814">
    <property type="term" value="C:centriole"/>
    <property type="evidence" value="ECO:0007669"/>
    <property type="project" value="TreeGrafter"/>
</dbReference>
<dbReference type="GO" id="GO:0005876">
    <property type="term" value="C:spindle microtubule"/>
    <property type="evidence" value="ECO:0007669"/>
    <property type="project" value="TreeGrafter"/>
</dbReference>
<feature type="region of interest" description="Disordered" evidence="2">
    <location>
        <begin position="605"/>
        <end position="653"/>
    </location>
</feature>
<evidence type="ECO:0000256" key="1">
    <source>
        <dbReference type="SAM" id="Coils"/>
    </source>
</evidence>
<dbReference type="GO" id="GO:0007020">
    <property type="term" value="P:microtubule nucleation"/>
    <property type="evidence" value="ECO:0007669"/>
    <property type="project" value="TreeGrafter"/>
</dbReference>
<dbReference type="GO" id="GO:0045931">
    <property type="term" value="P:positive regulation of mitotic cell cycle"/>
    <property type="evidence" value="ECO:0007669"/>
    <property type="project" value="TreeGrafter"/>
</dbReference>
<reference evidence="3" key="1">
    <citation type="submission" date="2025-08" db="UniProtKB">
        <authorList>
            <consortium name="Ensembl"/>
        </authorList>
    </citation>
    <scope>IDENTIFICATION</scope>
</reference>
<evidence type="ECO:0000256" key="2">
    <source>
        <dbReference type="SAM" id="MobiDB-lite"/>
    </source>
</evidence>
<keyword evidence="4" id="KW-1185">Reference proteome</keyword>
<feature type="compositionally biased region" description="Polar residues" evidence="2">
    <location>
        <begin position="837"/>
        <end position="847"/>
    </location>
</feature>
<feature type="region of interest" description="Disordered" evidence="2">
    <location>
        <begin position="119"/>
        <end position="148"/>
    </location>
</feature>
<feature type="coiled-coil region" evidence="1">
    <location>
        <begin position="203"/>
        <end position="251"/>
    </location>
</feature>
<sequence length="904" mass="101735">MPPPPEPQDQALDALLARKEEEWRALQARRWQVQEAALRDAQRQLEEAQGKLRRLQEDFVYNLRVLEERDRELERYDAAFAQARRQEEARQAEVSELQIEVAKLRQALAREARRLEDLQQQQEQRQREHRLELERVHSDRNSELDQQREQHRHLKWKLERRLEELNGELALQRQELLQEFESEMQRREHEFRLRADSMRDVVLAHELKVIKLLNKELAALREAGTQAAASLQSVEAASAELEGRLQRKDLELRDLAAGKDARIKALERMLRCAHVARKKEEETLRRKHEELDRLARERDAELAAATSAHEEQLRAAQARALELQARCEGLEVQLRRAEQGQAAASRQRDATIDRLREDATALKSAWDAEVARLSREMAAQDLQVRSLREQEGQLKAQLAGCRQDVGRYQQQLSLAVEREQSLQREKVQLELDWQHRCEGIEREQYRRSEDLIQGLTAARDQAAAKLQDAERALHEQDVVLKAVTGDRDRALQALHSCGPRPGQEAQTLLRHREEEIRTRSPSLEVQQLQEQNASLRNVIAQMRQEMETLSDQIPPPGRLGGGGAPEASPGPQAAADPAVPGYVLALEAEMQNLKRKCKTLEEHLPVPEPWKSPSCPLSRASAQPSVLASADAPGDPARRAAGDGTDRVTLSAGGAAPGGCTSVGLALRKLRDRARLLNFLVARLRQKVLQEPLDADAVRRELPCELDQVRLEALQLQKQAAELEQHLGAVCGVGALGLGLVRGPTPNLWVASGAKRPQSHPRRREGGFQGYLSLPQAQRQRGVSTATCRPAPQKENRAPQPRLAEEFQEASGPHSQGSSSLASSSLQDMWRLLDLGSSPSGLTSQDDSPPGGRPCPPAERRRVADIFAVEGMKMEAQARGKPARHLRAHPAKPRSCQRRNGRPL</sequence>
<dbReference type="Proteomes" id="UP000694540">
    <property type="component" value="Unplaced"/>
</dbReference>
<evidence type="ECO:0000313" key="4">
    <source>
        <dbReference type="Proteomes" id="UP000694540"/>
    </source>
</evidence>
<protein>
    <submittedName>
        <fullName evidence="3">Coiled-coil domain containing 57</fullName>
    </submittedName>
</protein>
<dbReference type="PANTHER" id="PTHR46725">
    <property type="entry name" value="COILED-COIL DOMAIN-CONTAINING PROTEIN 57"/>
    <property type="match status" value="1"/>
</dbReference>
<dbReference type="GO" id="GO:0034451">
    <property type="term" value="C:centriolar satellite"/>
    <property type="evidence" value="ECO:0007669"/>
    <property type="project" value="TreeGrafter"/>
</dbReference>
<name>A0A8C3WBB1_9CETA</name>
<reference evidence="3" key="2">
    <citation type="submission" date="2025-09" db="UniProtKB">
        <authorList>
            <consortium name="Ensembl"/>
        </authorList>
    </citation>
    <scope>IDENTIFICATION</scope>
</reference>
<feature type="compositionally biased region" description="Polar residues" evidence="2">
    <location>
        <begin position="775"/>
        <end position="787"/>
    </location>
</feature>
<dbReference type="AlphaFoldDB" id="A0A8C3WBB1"/>
<evidence type="ECO:0000313" key="3">
    <source>
        <dbReference type="Ensembl" id="ENSCWAP00000010995.1"/>
    </source>
</evidence>
<dbReference type="GeneTree" id="ENSGT00940000153251"/>
<accession>A0A8C3WBB1</accession>
<feature type="region of interest" description="Disordered" evidence="2">
    <location>
        <begin position="773"/>
        <end position="861"/>
    </location>
</feature>
<feature type="region of interest" description="Disordered" evidence="2">
    <location>
        <begin position="875"/>
        <end position="904"/>
    </location>
</feature>
<feature type="region of interest" description="Disordered" evidence="2">
    <location>
        <begin position="550"/>
        <end position="576"/>
    </location>
</feature>
<feature type="coiled-coil region" evidence="1">
    <location>
        <begin position="667"/>
        <end position="726"/>
    </location>
</feature>
<dbReference type="PANTHER" id="PTHR46725:SF1">
    <property type="entry name" value="COILED-COIL DOMAIN-CONTAINING PROTEIN 57"/>
    <property type="match status" value="1"/>
</dbReference>
<keyword evidence="1" id="KW-0175">Coiled coil</keyword>
<organism evidence="3 4">
    <name type="scientific">Catagonus wagneri</name>
    <name type="common">Chacoan peccary</name>
    <dbReference type="NCBI Taxonomy" id="51154"/>
    <lineage>
        <taxon>Eukaryota</taxon>
        <taxon>Metazoa</taxon>
        <taxon>Chordata</taxon>
        <taxon>Craniata</taxon>
        <taxon>Vertebrata</taxon>
        <taxon>Euteleostomi</taxon>
        <taxon>Mammalia</taxon>
        <taxon>Eutheria</taxon>
        <taxon>Laurasiatheria</taxon>
        <taxon>Artiodactyla</taxon>
        <taxon>Suina</taxon>
        <taxon>Tayassuidae</taxon>
        <taxon>Catagonus</taxon>
    </lineage>
</organism>
<dbReference type="GO" id="GO:0060271">
    <property type="term" value="P:cilium assembly"/>
    <property type="evidence" value="ECO:0007669"/>
    <property type="project" value="TreeGrafter"/>
</dbReference>
<feature type="compositionally biased region" description="Low complexity" evidence="2">
    <location>
        <begin position="565"/>
        <end position="575"/>
    </location>
</feature>
<gene>
    <name evidence="3" type="primary">CCDC57</name>
</gene>
<feature type="compositionally biased region" description="Basic and acidic residues" evidence="2">
    <location>
        <begin position="124"/>
        <end position="148"/>
    </location>
</feature>
<feature type="coiled-coil region" evidence="1">
    <location>
        <begin position="277"/>
        <end position="340"/>
    </location>
</feature>
<feature type="compositionally biased region" description="Basic residues" evidence="2">
    <location>
        <begin position="881"/>
        <end position="904"/>
    </location>
</feature>
<dbReference type="InterPro" id="IPR042481">
    <property type="entry name" value="CCDC57"/>
</dbReference>
<dbReference type="Ensembl" id="ENSCWAT00000011974.1">
    <property type="protein sequence ID" value="ENSCWAP00000010995.1"/>
    <property type="gene ID" value="ENSCWAG00000008592.1"/>
</dbReference>
<feature type="compositionally biased region" description="Basic and acidic residues" evidence="2">
    <location>
        <begin position="636"/>
        <end position="646"/>
    </location>
</feature>
<dbReference type="GO" id="GO:0007099">
    <property type="term" value="P:centriole replication"/>
    <property type="evidence" value="ECO:0007669"/>
    <property type="project" value="TreeGrafter"/>
</dbReference>
<feature type="compositionally biased region" description="Low complexity" evidence="2">
    <location>
        <begin position="810"/>
        <end position="827"/>
    </location>
</feature>
<proteinExistence type="predicted"/>